<feature type="transmembrane region" description="Helical" evidence="2">
    <location>
        <begin position="58"/>
        <end position="78"/>
    </location>
</feature>
<reference evidence="3 4" key="1">
    <citation type="submission" date="2021-05" db="EMBL/GenBank/DDBJ databases">
        <title>Novel species in genus Cellulomonas.</title>
        <authorList>
            <person name="Zhang G."/>
        </authorList>
    </citation>
    <scope>NUCLEOTIDE SEQUENCE [LARGE SCALE GENOMIC DNA]</scope>
    <source>
        <strain evidence="4">zg-ZUI222</strain>
    </source>
</reference>
<keyword evidence="2" id="KW-1133">Transmembrane helix</keyword>
<name>A0ABX8D6M6_9CELL</name>
<evidence type="ECO:0000313" key="4">
    <source>
        <dbReference type="Proteomes" id="UP000677804"/>
    </source>
</evidence>
<evidence type="ECO:0000313" key="3">
    <source>
        <dbReference type="EMBL" id="QVI63099.1"/>
    </source>
</evidence>
<evidence type="ECO:0000256" key="1">
    <source>
        <dbReference type="SAM" id="MobiDB-lite"/>
    </source>
</evidence>
<proteinExistence type="predicted"/>
<feature type="compositionally biased region" description="Low complexity" evidence="1">
    <location>
        <begin position="1"/>
        <end position="26"/>
    </location>
</feature>
<keyword evidence="2" id="KW-0472">Membrane</keyword>
<feature type="region of interest" description="Disordered" evidence="1">
    <location>
        <begin position="1"/>
        <end position="49"/>
    </location>
</feature>
<accession>A0ABX8D6M6</accession>
<keyword evidence="4" id="KW-1185">Reference proteome</keyword>
<dbReference type="InterPro" id="IPR025101">
    <property type="entry name" value="DUF4012"/>
</dbReference>
<evidence type="ECO:0000256" key="2">
    <source>
        <dbReference type="SAM" id="Phobius"/>
    </source>
</evidence>
<sequence length="626" mass="63385">MSTTRAEPGGAADAAAPGPGAGAADAAADRTADAAVSEPATAGPGAGPRRHRRTVARVLALLAVVLLLLGAWLASRVWQAVTALQDARDLLGDVALGTAVDAALDPALTDDLAAVRAATSRAAAASTDPVWRTAEHLPWAGEQLAAVRVVAGSLDAVAGQVLPAVEDLRALLGGGVRGPDGRVDVEALVPLVARVEEAAATASAARADVAALDPDRLVGPLAEPVRTTQDALARVDEELGPAGRTAGVLPAMLGVDGPRTYLVLALNTAELRAAGGIVGTLVAVRVEDGRVTLADRRGARDLAGAGRLVLPLTAEESALWGDDLGRWAQNAVSTPDFPRTAELVVAHWARAGGGPVDGVLATDPVAVAGLVGATGPVPDPDGGDLGADRLAAALLRDAYVAHPEPADSDDYFGAVVAGILDAVGAGAGDPRDLLAAGRDAVDERRLRVWSAHPDEQERLVATVAGGAFTSGPFADQPGIFLDDATQAKLGAYLATGVTFRDARCTGPDPAVTAVLRLEYRPPAGIEGFPRYVTGSPGPDVPVGTLLTAVSVWSAQGGPPLVVTRDGAPATGSTATADGRHVQRLASRLAPGQVQEVAVDVPLRDGAVTLWTTPTLTQPGVAAYRCR</sequence>
<dbReference type="Pfam" id="PF13196">
    <property type="entry name" value="DUF4012"/>
    <property type="match status" value="1"/>
</dbReference>
<keyword evidence="2" id="KW-0812">Transmembrane</keyword>
<dbReference type="Proteomes" id="UP000677804">
    <property type="component" value="Chromosome"/>
</dbReference>
<dbReference type="RefSeq" id="WP_207340574.1">
    <property type="nucleotide sequence ID" value="NZ_CP074405.1"/>
</dbReference>
<protein>
    <submittedName>
        <fullName evidence="3">DUF4012 domain-containing protein</fullName>
    </submittedName>
</protein>
<gene>
    <name evidence="3" type="ORF">KG103_04060</name>
</gene>
<feature type="compositionally biased region" description="Low complexity" evidence="1">
    <location>
        <begin position="33"/>
        <end position="43"/>
    </location>
</feature>
<dbReference type="EMBL" id="CP074405">
    <property type="protein sequence ID" value="QVI63099.1"/>
    <property type="molecule type" value="Genomic_DNA"/>
</dbReference>
<organism evidence="3 4">
    <name type="scientific">Cellulomonas wangleii</name>
    <dbReference type="NCBI Taxonomy" id="2816956"/>
    <lineage>
        <taxon>Bacteria</taxon>
        <taxon>Bacillati</taxon>
        <taxon>Actinomycetota</taxon>
        <taxon>Actinomycetes</taxon>
        <taxon>Micrococcales</taxon>
        <taxon>Cellulomonadaceae</taxon>
        <taxon>Cellulomonas</taxon>
    </lineage>
</organism>